<dbReference type="Proteomes" id="UP000799536">
    <property type="component" value="Unassembled WGS sequence"/>
</dbReference>
<dbReference type="EMBL" id="ML993900">
    <property type="protein sequence ID" value="KAF2203539.1"/>
    <property type="molecule type" value="Genomic_DNA"/>
</dbReference>
<evidence type="ECO:0000256" key="4">
    <source>
        <dbReference type="ARBA" id="ARBA00023136"/>
    </source>
</evidence>
<evidence type="ECO:0000256" key="3">
    <source>
        <dbReference type="ARBA" id="ARBA00022989"/>
    </source>
</evidence>
<feature type="transmembrane region" description="Helical" evidence="5">
    <location>
        <begin position="436"/>
        <end position="455"/>
    </location>
</feature>
<gene>
    <name evidence="6" type="ORF">GQ43DRAFT_438725</name>
</gene>
<organism evidence="6 7">
    <name type="scientific">Delitschia confertaspora ATCC 74209</name>
    <dbReference type="NCBI Taxonomy" id="1513339"/>
    <lineage>
        <taxon>Eukaryota</taxon>
        <taxon>Fungi</taxon>
        <taxon>Dikarya</taxon>
        <taxon>Ascomycota</taxon>
        <taxon>Pezizomycotina</taxon>
        <taxon>Dothideomycetes</taxon>
        <taxon>Pleosporomycetidae</taxon>
        <taxon>Pleosporales</taxon>
        <taxon>Delitschiaceae</taxon>
        <taxon>Delitschia</taxon>
    </lineage>
</organism>
<dbReference type="InterPro" id="IPR045863">
    <property type="entry name" value="CorA_TM1_TM2"/>
</dbReference>
<evidence type="ECO:0000256" key="5">
    <source>
        <dbReference type="SAM" id="Phobius"/>
    </source>
</evidence>
<protein>
    <recommendedName>
        <fullName evidence="8">CorA-like protein</fullName>
    </recommendedName>
</protein>
<accession>A0A9P4JUN3</accession>
<feature type="transmembrane region" description="Helical" evidence="5">
    <location>
        <begin position="467"/>
        <end position="487"/>
    </location>
</feature>
<evidence type="ECO:0008006" key="8">
    <source>
        <dbReference type="Google" id="ProtNLM"/>
    </source>
</evidence>
<dbReference type="AlphaFoldDB" id="A0A9P4JUN3"/>
<comment type="caution">
    <text evidence="6">The sequence shown here is derived from an EMBL/GenBank/DDBJ whole genome shotgun (WGS) entry which is preliminary data.</text>
</comment>
<keyword evidence="3 5" id="KW-1133">Transmembrane helix</keyword>
<proteinExistence type="predicted"/>
<sequence length="515" mass="59447">MGAVTVGEGRWKGEPDGSDGTWLCEKGEYQEYIEVLTGSNPGLKRPDPKNKNHPLKPGNATVVMLEADSSGTPKFKQTTFNDATHLKDQLLTHCGDRRRIYIVEGLAQDYISVMGSHFWMDPTFWLRQERTCVWSNDFTPTSDALPQPSLLEPEKTFHLQFCELRQFATALENKPYYCYRTGRHVGLTSIRENSTTGILRRKISFWSREIEQGGWDVVILCDPPLTDVWANGKKTPNPGNQPYQDGYVDFLPASDRFYYQNKRQDPHYLEDSIKRRSSMLTDLCYHFKHHSDRIPEDAWVKPSAASIFAKKIVAAYYLQLVDYIKAMLPSLELRLQTTGWKEEAEQWRSLQTISRRCGNYSDDVEDTLVTLGYPLIDPKSDDPPDWKNCEKDFHYIYYRLKILKRRVDVLMQAMTGLASIAGNRQNLEEAKRVKRLNLLALLFLPLAYTSSLFSMSDNFKPGAKWFWVYWVSSVPVILITVAATQLMELTLDDAANWNFGRLMLWRKQDETAKKK</sequence>
<dbReference type="Gene3D" id="1.20.58.340">
    <property type="entry name" value="Magnesium transport protein CorA, transmembrane region"/>
    <property type="match status" value="1"/>
</dbReference>
<evidence type="ECO:0000313" key="7">
    <source>
        <dbReference type="Proteomes" id="UP000799536"/>
    </source>
</evidence>
<keyword evidence="4 5" id="KW-0472">Membrane</keyword>
<comment type="subcellular location">
    <subcellularLocation>
        <location evidence="1">Membrane</location>
        <topology evidence="1">Multi-pass membrane protein</topology>
    </subcellularLocation>
</comment>
<reference evidence="6" key="1">
    <citation type="journal article" date="2020" name="Stud. Mycol.">
        <title>101 Dothideomycetes genomes: a test case for predicting lifestyles and emergence of pathogens.</title>
        <authorList>
            <person name="Haridas S."/>
            <person name="Albert R."/>
            <person name="Binder M."/>
            <person name="Bloem J."/>
            <person name="Labutti K."/>
            <person name="Salamov A."/>
            <person name="Andreopoulos B."/>
            <person name="Baker S."/>
            <person name="Barry K."/>
            <person name="Bills G."/>
            <person name="Bluhm B."/>
            <person name="Cannon C."/>
            <person name="Castanera R."/>
            <person name="Culley D."/>
            <person name="Daum C."/>
            <person name="Ezra D."/>
            <person name="Gonzalez J."/>
            <person name="Henrissat B."/>
            <person name="Kuo A."/>
            <person name="Liang C."/>
            <person name="Lipzen A."/>
            <person name="Lutzoni F."/>
            <person name="Magnuson J."/>
            <person name="Mondo S."/>
            <person name="Nolan M."/>
            <person name="Ohm R."/>
            <person name="Pangilinan J."/>
            <person name="Park H.-J."/>
            <person name="Ramirez L."/>
            <person name="Alfaro M."/>
            <person name="Sun H."/>
            <person name="Tritt A."/>
            <person name="Yoshinaga Y."/>
            <person name="Zwiers L.-H."/>
            <person name="Turgeon B."/>
            <person name="Goodwin S."/>
            <person name="Spatafora J."/>
            <person name="Crous P."/>
            <person name="Grigoriev I."/>
        </authorList>
    </citation>
    <scope>NUCLEOTIDE SEQUENCE</scope>
    <source>
        <strain evidence="6">ATCC 74209</strain>
    </source>
</reference>
<keyword evidence="2 5" id="KW-0812">Transmembrane</keyword>
<keyword evidence="7" id="KW-1185">Reference proteome</keyword>
<evidence type="ECO:0000256" key="2">
    <source>
        <dbReference type="ARBA" id="ARBA00022692"/>
    </source>
</evidence>
<dbReference type="OrthoDB" id="5428055at2759"/>
<dbReference type="SUPFAM" id="SSF144083">
    <property type="entry name" value="Magnesium transport protein CorA, transmembrane region"/>
    <property type="match status" value="1"/>
</dbReference>
<evidence type="ECO:0000256" key="1">
    <source>
        <dbReference type="ARBA" id="ARBA00004141"/>
    </source>
</evidence>
<dbReference type="GO" id="GO:0016020">
    <property type="term" value="C:membrane"/>
    <property type="evidence" value="ECO:0007669"/>
    <property type="project" value="UniProtKB-SubCell"/>
</dbReference>
<name>A0A9P4JUN3_9PLEO</name>
<evidence type="ECO:0000313" key="6">
    <source>
        <dbReference type="EMBL" id="KAF2203539.1"/>
    </source>
</evidence>